<dbReference type="GO" id="GO:0045490">
    <property type="term" value="P:pectin catabolic process"/>
    <property type="evidence" value="ECO:0007669"/>
    <property type="project" value="UniProtKB-UniPathway"/>
</dbReference>
<dbReference type="InterPro" id="IPR000070">
    <property type="entry name" value="Pectinesterase_cat"/>
</dbReference>
<feature type="region of interest" description="Disordered" evidence="8">
    <location>
        <begin position="324"/>
        <end position="345"/>
    </location>
</feature>
<organism evidence="10 11">
    <name type="scientific">Miscanthus lutarioriparius</name>
    <dbReference type="NCBI Taxonomy" id="422564"/>
    <lineage>
        <taxon>Eukaryota</taxon>
        <taxon>Viridiplantae</taxon>
        <taxon>Streptophyta</taxon>
        <taxon>Embryophyta</taxon>
        <taxon>Tracheophyta</taxon>
        <taxon>Spermatophyta</taxon>
        <taxon>Magnoliopsida</taxon>
        <taxon>Liliopsida</taxon>
        <taxon>Poales</taxon>
        <taxon>Poaceae</taxon>
        <taxon>PACMAD clade</taxon>
        <taxon>Panicoideae</taxon>
        <taxon>Andropogonodae</taxon>
        <taxon>Andropogoneae</taxon>
        <taxon>Saccharinae</taxon>
        <taxon>Miscanthus</taxon>
    </lineage>
</organism>
<keyword evidence="3" id="KW-0805">Transcription regulation</keyword>
<dbReference type="EMBL" id="CAJGYO010000008">
    <property type="protein sequence ID" value="CAD6248926.1"/>
    <property type="molecule type" value="Genomic_DNA"/>
</dbReference>
<evidence type="ECO:0000259" key="9">
    <source>
        <dbReference type="PROSITE" id="PS51005"/>
    </source>
</evidence>
<feature type="region of interest" description="Disordered" evidence="8">
    <location>
        <begin position="807"/>
        <end position="836"/>
    </location>
</feature>
<accession>A0A811PSV3</accession>
<dbReference type="PANTHER" id="PTHR31744">
    <property type="entry name" value="PROTEIN CUP-SHAPED COTYLEDON 2-RELATED"/>
    <property type="match status" value="1"/>
</dbReference>
<gene>
    <name evidence="10" type="ORF">NCGR_LOCUS32799</name>
</gene>
<dbReference type="InterPro" id="IPR036093">
    <property type="entry name" value="NAC_dom_sf"/>
</dbReference>
<keyword evidence="7" id="KW-0539">Nucleus</keyword>
<evidence type="ECO:0000256" key="3">
    <source>
        <dbReference type="ARBA" id="ARBA00023015"/>
    </source>
</evidence>
<dbReference type="Proteomes" id="UP000604825">
    <property type="component" value="Unassembled WGS sequence"/>
</dbReference>
<dbReference type="Gene3D" id="2.170.150.80">
    <property type="entry name" value="NAC domain"/>
    <property type="match status" value="1"/>
</dbReference>
<keyword evidence="5" id="KW-0238">DNA-binding</keyword>
<proteinExistence type="predicted"/>
<evidence type="ECO:0000256" key="2">
    <source>
        <dbReference type="ARBA" id="ARBA00022801"/>
    </source>
</evidence>
<sequence length="998" mass="108518">MSLSPLDSSPPAAAEVPLAPGFRFHPTDEELVSYYLRRRVLGRRLRVDAIAEVDLYRLEPWDLPSLSRIRSRDAQWYFFARLDRKVSGAGAGGRGGPGNRTNRATSRGYWKTTGKDREVHHRGKPVGMKKTLVFHAGRAPKGDRTNWVMHEYRLLDADGPQDLHVVCRIFQKHGSGPQNGAQYGAPYMEEEWEEDDDAIENGPTSGASAQMATITCAVDEESNEDDENAYCETNRPARVEPSHLPLVHEMLNPPEMAPLQGQDSKETSDGSCADGAISLEEILQEPLSNISVENIDRLEGQNATDDSINVDDLLSAYPRKDNGYVGQDNTMNGSGPADGDHTSWPLRAYSNQNYVNGPLADEFFDTGNDTNGIAYSGHQQADGFPAPRQVDDSMVFYDAPSDYNLVDGNDGFVYLNDLLNEPLGNESLFDGDNVMAYFDATENDFNYDILGSAQGSNYQLADMPLNFAQKSDNKDKFTFDGISEVPEANAQYGASSSGSHTDTEFPGVPTDDTADKTYGKRLASMLGSIPAPPAMASEFPPSTGKSVGVLSAISSSSIRVTAGIIQLDGLTFSSGSDRWPLQKNGDLSLLVSFAVESDVSSKLPVGLEDATRISTVPMVLRSGFYLFFMSAMILLLSYKVGSCIYSSGCQCGRSTLKPTCRLSFSSSCAQQDTMLREWVKKQAAKDAAAGCTCGKKDAALSAAEANRVVLRVEPADDMTLAIAKIPDGNTKRYVTVVREKVFLSRSKPLFVTFASSHPKVPAVIAWNDTAATLGKDGKPLGAQGSSSVTIESDFFIASGVVFRNDAPRLEEEKRNPQGKDQRAEYRQHGASAAGGRGSKATFYKCTIEGGQGALYDHKRPCTTLSQFTINGTIDFILGNARSFYEDCNIVSTLGGYLDLPVAKPPLTLPADGGGFSFKTCTIAGDSFVYLGRGVDAVLLYIIQELRRSAKCEEKQCDSAGTSKPGESHSNVYMMEVTRQFLHQRKENPAQNQMRSLKG</sequence>
<protein>
    <recommendedName>
        <fullName evidence="9">NAC domain-containing protein</fullName>
    </recommendedName>
</protein>
<name>A0A811PSV3_9POAL</name>
<evidence type="ECO:0000256" key="1">
    <source>
        <dbReference type="ARBA" id="ARBA00005184"/>
    </source>
</evidence>
<evidence type="ECO:0000313" key="11">
    <source>
        <dbReference type="Proteomes" id="UP000604825"/>
    </source>
</evidence>
<dbReference type="GO" id="GO:0006355">
    <property type="term" value="P:regulation of DNA-templated transcription"/>
    <property type="evidence" value="ECO:0007669"/>
    <property type="project" value="InterPro"/>
</dbReference>
<dbReference type="GO" id="GO:0030599">
    <property type="term" value="F:pectinesterase activity"/>
    <property type="evidence" value="ECO:0007669"/>
    <property type="project" value="InterPro"/>
</dbReference>
<dbReference type="GO" id="GO:0003677">
    <property type="term" value="F:DNA binding"/>
    <property type="evidence" value="ECO:0007669"/>
    <property type="project" value="UniProtKB-KW"/>
</dbReference>
<dbReference type="InterPro" id="IPR003441">
    <property type="entry name" value="NAC-dom"/>
</dbReference>
<reference evidence="10" key="1">
    <citation type="submission" date="2020-10" db="EMBL/GenBank/DDBJ databases">
        <authorList>
            <person name="Han B."/>
            <person name="Lu T."/>
            <person name="Zhao Q."/>
            <person name="Huang X."/>
            <person name="Zhao Y."/>
        </authorList>
    </citation>
    <scope>NUCLEOTIDE SEQUENCE</scope>
</reference>
<dbReference type="PANTHER" id="PTHR31744:SF210">
    <property type="entry name" value="NAC DOMAIN-CONTAINING PROTEIN 86-LIKE"/>
    <property type="match status" value="1"/>
</dbReference>
<dbReference type="OrthoDB" id="777252at2759"/>
<dbReference type="UniPathway" id="UPA00545">
    <property type="reaction ID" value="UER00823"/>
</dbReference>
<dbReference type="InterPro" id="IPR012334">
    <property type="entry name" value="Pectin_lyas_fold"/>
</dbReference>
<evidence type="ECO:0000256" key="6">
    <source>
        <dbReference type="ARBA" id="ARBA00023163"/>
    </source>
</evidence>
<keyword evidence="6" id="KW-0804">Transcription</keyword>
<keyword evidence="11" id="KW-1185">Reference proteome</keyword>
<dbReference type="Pfam" id="PF02365">
    <property type="entry name" value="NAM"/>
    <property type="match status" value="1"/>
</dbReference>
<evidence type="ECO:0000256" key="5">
    <source>
        <dbReference type="ARBA" id="ARBA00023125"/>
    </source>
</evidence>
<dbReference type="SUPFAM" id="SSF101941">
    <property type="entry name" value="NAC domain"/>
    <property type="match status" value="1"/>
</dbReference>
<dbReference type="SUPFAM" id="SSF51126">
    <property type="entry name" value="Pectin lyase-like"/>
    <property type="match status" value="1"/>
</dbReference>
<dbReference type="PROSITE" id="PS51005">
    <property type="entry name" value="NAC"/>
    <property type="match status" value="1"/>
</dbReference>
<comment type="caution">
    <text evidence="10">The sequence shown here is derived from an EMBL/GenBank/DDBJ whole genome shotgun (WGS) entry which is preliminary data.</text>
</comment>
<evidence type="ECO:0000256" key="8">
    <source>
        <dbReference type="SAM" id="MobiDB-lite"/>
    </source>
</evidence>
<dbReference type="GO" id="GO:0042545">
    <property type="term" value="P:cell wall modification"/>
    <property type="evidence" value="ECO:0007669"/>
    <property type="project" value="InterPro"/>
</dbReference>
<dbReference type="Gene3D" id="2.160.20.10">
    <property type="entry name" value="Single-stranded right-handed beta-helix, Pectin lyase-like"/>
    <property type="match status" value="1"/>
</dbReference>
<evidence type="ECO:0000313" key="10">
    <source>
        <dbReference type="EMBL" id="CAD6248926.1"/>
    </source>
</evidence>
<evidence type="ECO:0000256" key="7">
    <source>
        <dbReference type="ARBA" id="ARBA00023242"/>
    </source>
</evidence>
<dbReference type="InterPro" id="IPR011050">
    <property type="entry name" value="Pectin_lyase_fold/virulence"/>
</dbReference>
<keyword evidence="2" id="KW-0378">Hydrolase</keyword>
<dbReference type="AlphaFoldDB" id="A0A811PSV3"/>
<dbReference type="Pfam" id="PF01095">
    <property type="entry name" value="Pectinesterase"/>
    <property type="match status" value="1"/>
</dbReference>
<evidence type="ECO:0000256" key="4">
    <source>
        <dbReference type="ARBA" id="ARBA00023085"/>
    </source>
</evidence>
<feature type="domain" description="NAC" evidence="9">
    <location>
        <begin position="18"/>
        <end position="172"/>
    </location>
</feature>
<comment type="pathway">
    <text evidence="1">Glycan metabolism; pectin degradation; 2-dehydro-3-deoxy-D-gluconate from pectin: step 1/5.</text>
</comment>
<feature type="compositionally biased region" description="Basic and acidic residues" evidence="8">
    <location>
        <begin position="807"/>
        <end position="827"/>
    </location>
</feature>
<feature type="region of interest" description="Disordered" evidence="8">
    <location>
        <begin position="491"/>
        <end position="514"/>
    </location>
</feature>
<keyword evidence="4" id="KW-0063">Aspartyl esterase</keyword>